<keyword evidence="4 6" id="KW-0068">Autocatalytic cleavage</keyword>
<evidence type="ECO:0000256" key="6">
    <source>
        <dbReference type="HAMAP-Rule" id="MF_01106"/>
    </source>
</evidence>
<dbReference type="EC" id="2.3.1.1" evidence="6"/>
<dbReference type="PANTHER" id="PTHR23100">
    <property type="entry name" value="ARGININE BIOSYNTHESIS BIFUNCTIONAL PROTEIN ARGJ"/>
    <property type="match status" value="1"/>
</dbReference>
<comment type="function">
    <text evidence="6">Catalyzes two activities which are involved in the cyclic version of arginine biosynthesis: the synthesis of N-acetylglutamate from glutamate and acetyl-CoA as the acetyl donor, and of ornithine by transacetylation between N(2)-acetylornithine and glutamate.</text>
</comment>
<dbReference type="GO" id="GO:0005737">
    <property type="term" value="C:cytoplasm"/>
    <property type="evidence" value="ECO:0007669"/>
    <property type="project" value="UniProtKB-SubCell"/>
</dbReference>
<feature type="binding site" evidence="6">
    <location>
        <position position="277"/>
    </location>
    <ligand>
        <name>substrate</name>
    </ligand>
</feature>
<dbReference type="UniPathway" id="UPA00068">
    <property type="reaction ID" value="UER00106"/>
</dbReference>
<evidence type="ECO:0000313" key="8">
    <source>
        <dbReference type="Proteomes" id="UP000007383"/>
    </source>
</evidence>
<comment type="pathway">
    <text evidence="6">Amino-acid biosynthesis; L-arginine biosynthesis; N(2)-acetyl-L-ornithine from L-glutamate: step 1/4.</text>
</comment>
<feature type="site" description="Cleavage; by autolysis" evidence="6">
    <location>
        <begin position="197"/>
        <end position="198"/>
    </location>
</feature>
<comment type="catalytic activity">
    <reaction evidence="6">
        <text>N(2)-acetyl-L-ornithine + L-glutamate = N-acetyl-L-glutamate + L-ornithine</text>
        <dbReference type="Rhea" id="RHEA:15349"/>
        <dbReference type="ChEBI" id="CHEBI:29985"/>
        <dbReference type="ChEBI" id="CHEBI:44337"/>
        <dbReference type="ChEBI" id="CHEBI:46911"/>
        <dbReference type="ChEBI" id="CHEBI:57805"/>
        <dbReference type="EC" id="2.3.1.35"/>
    </reaction>
</comment>
<organism evidence="7 8">
    <name type="scientific">Spirochaeta africana (strain ATCC 700263 / DSM 8902 / Z-7692)</name>
    <dbReference type="NCBI Taxonomy" id="889378"/>
    <lineage>
        <taxon>Bacteria</taxon>
        <taxon>Pseudomonadati</taxon>
        <taxon>Spirochaetota</taxon>
        <taxon>Spirochaetia</taxon>
        <taxon>Spirochaetales</taxon>
        <taxon>Spirochaetaceae</taxon>
        <taxon>Spirochaeta</taxon>
    </lineage>
</organism>
<dbReference type="GO" id="GO:0004042">
    <property type="term" value="F:L-glutamate N-acetyltransferase activity"/>
    <property type="evidence" value="ECO:0007669"/>
    <property type="project" value="UniProtKB-UniRule"/>
</dbReference>
<feature type="binding site" evidence="6">
    <location>
        <position position="187"/>
    </location>
    <ligand>
        <name>substrate</name>
    </ligand>
</feature>
<reference evidence="8" key="1">
    <citation type="journal article" date="2013" name="Stand. Genomic Sci.">
        <title>Complete genome sequence of the halophilic bacterium Spirochaeta africana type strain (Z-7692(T)) from the alkaline Lake Magadi in the East African Rift.</title>
        <authorList>
            <person name="Liolos K."/>
            <person name="Abt B."/>
            <person name="Scheuner C."/>
            <person name="Teshima H."/>
            <person name="Held B."/>
            <person name="Lapidus A."/>
            <person name="Nolan M."/>
            <person name="Lucas S."/>
            <person name="Deshpande S."/>
            <person name="Cheng J.F."/>
            <person name="Tapia R."/>
            <person name="Goodwin L.A."/>
            <person name="Pitluck S."/>
            <person name="Pagani I."/>
            <person name="Ivanova N."/>
            <person name="Mavromatis K."/>
            <person name="Mikhailova N."/>
            <person name="Huntemann M."/>
            <person name="Pati A."/>
            <person name="Chen A."/>
            <person name="Palaniappan K."/>
            <person name="Land M."/>
            <person name="Rohde M."/>
            <person name="Tindall B.J."/>
            <person name="Detter J.C."/>
            <person name="Goker M."/>
            <person name="Bristow J."/>
            <person name="Eisen J.A."/>
            <person name="Markowitz V."/>
            <person name="Hugenholtz P."/>
            <person name="Woyke T."/>
            <person name="Klenk H.P."/>
            <person name="Kyrpides N.C."/>
        </authorList>
    </citation>
    <scope>NUCLEOTIDE SEQUENCE</scope>
    <source>
        <strain evidence="8">ATCC 700263 / DSM 8902 / Z-7692</strain>
    </source>
</reference>
<feature type="site" description="Involved in the stabilization of negative charge on the oxyanion by the formation of the oxyanion hole" evidence="6">
    <location>
        <position position="130"/>
    </location>
</feature>
<keyword evidence="6" id="KW-0963">Cytoplasm</keyword>
<dbReference type="RefSeq" id="WP_014456550.1">
    <property type="nucleotide sequence ID" value="NC_017098.1"/>
</dbReference>
<comment type="catalytic activity">
    <reaction evidence="6">
        <text>L-glutamate + acetyl-CoA = N-acetyl-L-glutamate + CoA + H(+)</text>
        <dbReference type="Rhea" id="RHEA:24292"/>
        <dbReference type="ChEBI" id="CHEBI:15378"/>
        <dbReference type="ChEBI" id="CHEBI:29985"/>
        <dbReference type="ChEBI" id="CHEBI:44337"/>
        <dbReference type="ChEBI" id="CHEBI:57287"/>
        <dbReference type="ChEBI" id="CHEBI:57288"/>
        <dbReference type="EC" id="2.3.1.1"/>
    </reaction>
</comment>
<dbReference type="HAMAP" id="MF_01106">
    <property type="entry name" value="ArgJ"/>
    <property type="match status" value="1"/>
</dbReference>
<dbReference type="Pfam" id="PF01960">
    <property type="entry name" value="ArgJ"/>
    <property type="match status" value="1"/>
</dbReference>
<evidence type="ECO:0000256" key="4">
    <source>
        <dbReference type="ARBA" id="ARBA00022813"/>
    </source>
</evidence>
<dbReference type="InterPro" id="IPR016117">
    <property type="entry name" value="ArgJ-like_dom_sf"/>
</dbReference>
<dbReference type="eggNOG" id="COG1364">
    <property type="taxonomic scope" value="Bacteria"/>
</dbReference>
<dbReference type="GO" id="GO:0004358">
    <property type="term" value="F:L-glutamate N-acetyltransferase activity, acting on acetyl-L-ornithine as donor"/>
    <property type="evidence" value="ECO:0007669"/>
    <property type="project" value="UniProtKB-UniRule"/>
</dbReference>
<feature type="binding site" evidence="6">
    <location>
        <position position="419"/>
    </location>
    <ligand>
        <name>substrate</name>
    </ligand>
</feature>
<keyword evidence="6" id="KW-0028">Amino-acid biosynthesis</keyword>
<dbReference type="AlphaFoldDB" id="H9UM25"/>
<dbReference type="NCBIfam" id="NF003802">
    <property type="entry name" value="PRK05388.1"/>
    <property type="match status" value="1"/>
</dbReference>
<comment type="similarity">
    <text evidence="1 6">Belongs to the ArgJ family.</text>
</comment>
<evidence type="ECO:0000256" key="1">
    <source>
        <dbReference type="ARBA" id="ARBA00006774"/>
    </source>
</evidence>
<evidence type="ECO:0000313" key="7">
    <source>
        <dbReference type="EMBL" id="AFG38568.1"/>
    </source>
</evidence>
<name>H9UM25_SPIAZ</name>
<accession>H9UM25</accession>
<dbReference type="Gene3D" id="3.10.20.340">
    <property type="entry name" value="ArgJ beta chain, C-terminal domain"/>
    <property type="match status" value="1"/>
</dbReference>
<dbReference type="SUPFAM" id="SSF56266">
    <property type="entry name" value="DmpA/ArgJ-like"/>
    <property type="match status" value="1"/>
</dbReference>
<dbReference type="NCBIfam" id="TIGR00120">
    <property type="entry name" value="ArgJ"/>
    <property type="match status" value="1"/>
</dbReference>
<evidence type="ECO:0000256" key="5">
    <source>
        <dbReference type="ARBA" id="ARBA00023315"/>
    </source>
</evidence>
<keyword evidence="5 6" id="KW-0012">Acyltransferase</keyword>
<feature type="site" description="Involved in the stabilization of negative charge on the oxyanion by the formation of the oxyanion hole" evidence="6">
    <location>
        <position position="131"/>
    </location>
</feature>
<keyword evidence="8" id="KW-1185">Reference proteome</keyword>
<proteinExistence type="inferred from homology"/>
<dbReference type="Proteomes" id="UP000007383">
    <property type="component" value="Chromosome"/>
</dbReference>
<dbReference type="HOGENOM" id="CLU_027172_1_0_12"/>
<comment type="subunit">
    <text evidence="2 6">Heterotetramer of two alpha and two beta chains.</text>
</comment>
<dbReference type="InterPro" id="IPR042195">
    <property type="entry name" value="ArgJ_beta_C"/>
</dbReference>
<evidence type="ECO:0000256" key="2">
    <source>
        <dbReference type="ARBA" id="ARBA00011475"/>
    </source>
</evidence>
<evidence type="ECO:0000256" key="3">
    <source>
        <dbReference type="ARBA" id="ARBA00022679"/>
    </source>
</evidence>
<dbReference type="CDD" id="cd02152">
    <property type="entry name" value="OAT"/>
    <property type="match status" value="1"/>
</dbReference>
<dbReference type="PANTHER" id="PTHR23100:SF0">
    <property type="entry name" value="ARGININE BIOSYNTHESIS BIFUNCTIONAL PROTEIN ARGJ, MITOCHONDRIAL"/>
    <property type="match status" value="1"/>
</dbReference>
<dbReference type="OrthoDB" id="9804242at2"/>
<feature type="chain" id="PRO_5023492954" description="Arginine biosynthesis bifunctional protein ArgJ alpha chain" evidence="6">
    <location>
        <begin position="1"/>
        <end position="197"/>
    </location>
</feature>
<feature type="chain" id="PRO_5023492953" description="Arginine biosynthesis bifunctional protein ArgJ beta chain" evidence="6">
    <location>
        <begin position="198"/>
        <end position="424"/>
    </location>
</feature>
<dbReference type="PATRIC" id="fig|889378.3.peg.2514"/>
<keyword evidence="6" id="KW-0511">Multifunctional enzyme</keyword>
<comment type="pathway">
    <text evidence="6">Amino-acid biosynthesis; L-arginine biosynthesis; L-ornithine and N-acetyl-L-glutamate from L-glutamate and N(2)-acetyl-L-ornithine (cyclic): step 1/1.</text>
</comment>
<feature type="binding site" evidence="6">
    <location>
        <position position="424"/>
    </location>
    <ligand>
        <name>substrate</name>
    </ligand>
</feature>
<keyword evidence="6" id="KW-0055">Arginine biosynthesis</keyword>
<feature type="binding site" evidence="6">
    <location>
        <position position="198"/>
    </location>
    <ligand>
        <name>substrate</name>
    </ligand>
</feature>
<gene>
    <name evidence="6" type="primary">argJ</name>
    <name evidence="7" type="ordered locus">Spiaf_2538</name>
</gene>
<protein>
    <recommendedName>
        <fullName evidence="6">Arginine biosynthesis bifunctional protein ArgJ</fullName>
    </recommendedName>
    <domain>
        <recommendedName>
            <fullName evidence="6">Glutamate N-acetyltransferase</fullName>
            <ecNumber evidence="6">2.3.1.35</ecNumber>
        </recommendedName>
        <alternativeName>
            <fullName evidence="6">Ornithine acetyltransferase</fullName>
            <shortName evidence="6">OATase</shortName>
        </alternativeName>
        <alternativeName>
            <fullName evidence="6">Ornithine transacetylase</fullName>
        </alternativeName>
    </domain>
    <domain>
        <recommendedName>
            <fullName evidence="6">Amino-acid acetyltransferase</fullName>
            <ecNumber evidence="6">2.3.1.1</ecNumber>
        </recommendedName>
        <alternativeName>
            <fullName evidence="6">N-acetylglutamate synthase</fullName>
            <shortName evidence="6">AGSase</shortName>
        </alternativeName>
    </domain>
    <component>
        <recommendedName>
            <fullName evidence="6">Arginine biosynthesis bifunctional protein ArgJ alpha chain</fullName>
        </recommendedName>
    </component>
    <component>
        <recommendedName>
            <fullName evidence="6">Arginine biosynthesis bifunctional protein ArgJ beta chain</fullName>
        </recommendedName>
    </component>
</protein>
<dbReference type="InterPro" id="IPR002813">
    <property type="entry name" value="Arg_biosynth_ArgJ"/>
</dbReference>
<dbReference type="EC" id="2.3.1.35" evidence="6"/>
<dbReference type="KEGG" id="sfc:Spiaf_2538"/>
<dbReference type="Gene3D" id="3.60.70.12">
    <property type="entry name" value="L-amino peptidase D-ALA esterase/amidase"/>
    <property type="match status" value="1"/>
</dbReference>
<comment type="subcellular location">
    <subcellularLocation>
        <location evidence="6">Cytoplasm</location>
    </subcellularLocation>
</comment>
<sequence>MQHTASIQAYHDELMQRGDWPAGFSGRWTTLTFVPSERPGLEPYRMNLAAILPDQPVTAFAGVFTRNRFPGAPVISGRQILQHAAASGILVNNRIANVCSPSGLQDITALQQELGRLSGASPEGLFCVSTGIIGWSLPLQEITAAMPQLLQTSAQPIDVARAIMTTDSFPKLRAARCAVGSVLGIAKGAGMIEPNMATMLVFLVTDLEVSREDCQRALSAAVETSFNRISVDSDQSTSDMALLLSSGKGGTVAYEQFSSMVAEVCQGLAQDIVRNGEGVAHVIEVTVSGARSSAEARDCGKAIVNSPLVKTAIYGNDPNVGRIVAALGDHCGNSGIPIVPEAVRILVEDVPVFQEGAFRLSSAVEQQLSERLTAASMNPRITGYPQNDDCVRIHIDLGMGDVQESVLGTDLSHEYVTENADYRT</sequence>
<feature type="binding site" evidence="6">
    <location>
        <position position="165"/>
    </location>
    <ligand>
        <name>substrate</name>
    </ligand>
</feature>
<dbReference type="EMBL" id="CP003282">
    <property type="protein sequence ID" value="AFG38568.1"/>
    <property type="molecule type" value="Genomic_DNA"/>
</dbReference>
<feature type="active site" description="Nucleophile" evidence="6">
    <location>
        <position position="198"/>
    </location>
</feature>
<dbReference type="GO" id="GO:0006526">
    <property type="term" value="P:L-arginine biosynthetic process"/>
    <property type="evidence" value="ECO:0007669"/>
    <property type="project" value="UniProtKB-UniRule"/>
</dbReference>
<dbReference type="GO" id="GO:0006592">
    <property type="term" value="P:ornithine biosynthetic process"/>
    <property type="evidence" value="ECO:0007669"/>
    <property type="project" value="TreeGrafter"/>
</dbReference>
<dbReference type="STRING" id="889378.Spiaf_2538"/>
<keyword evidence="3 6" id="KW-0808">Transferase</keyword>